<evidence type="ECO:0000256" key="5">
    <source>
        <dbReference type="SAM" id="Phobius"/>
    </source>
</evidence>
<dbReference type="InterPro" id="IPR046240">
    <property type="entry name" value="DUF6273"/>
</dbReference>
<name>A0A9D1HET8_9FIRM</name>
<reference evidence="8" key="1">
    <citation type="submission" date="2020-10" db="EMBL/GenBank/DDBJ databases">
        <authorList>
            <person name="Gilroy R."/>
        </authorList>
    </citation>
    <scope>NUCLEOTIDE SEQUENCE</scope>
    <source>
        <strain evidence="8">CHK176-22527</strain>
    </source>
</reference>
<feature type="domain" description="Gram-positive cocci surface proteins LPxTG" evidence="7">
    <location>
        <begin position="806"/>
        <end position="842"/>
    </location>
</feature>
<gene>
    <name evidence="8" type="ORF">IAD12_07255</name>
</gene>
<feature type="transmembrane region" description="Helical" evidence="5">
    <location>
        <begin position="815"/>
        <end position="835"/>
    </location>
</feature>
<accession>A0A9D1HET8</accession>
<feature type="chain" id="PRO_5039096022" evidence="6">
    <location>
        <begin position="26"/>
        <end position="842"/>
    </location>
</feature>
<evidence type="ECO:0000256" key="2">
    <source>
        <dbReference type="ARBA" id="ARBA00022525"/>
    </source>
</evidence>
<evidence type="ECO:0000313" key="8">
    <source>
        <dbReference type="EMBL" id="HIU00036.1"/>
    </source>
</evidence>
<evidence type="ECO:0000256" key="3">
    <source>
        <dbReference type="ARBA" id="ARBA00022729"/>
    </source>
</evidence>
<dbReference type="EMBL" id="DVLX01000087">
    <property type="protein sequence ID" value="HIU00036.1"/>
    <property type="molecule type" value="Genomic_DNA"/>
</dbReference>
<keyword evidence="2" id="KW-0964">Secreted</keyword>
<feature type="signal peptide" evidence="6">
    <location>
        <begin position="1"/>
        <end position="25"/>
    </location>
</feature>
<dbReference type="NCBIfam" id="TIGR01167">
    <property type="entry name" value="LPXTG_anchor"/>
    <property type="match status" value="1"/>
</dbReference>
<evidence type="ECO:0000313" key="9">
    <source>
        <dbReference type="Proteomes" id="UP000824159"/>
    </source>
</evidence>
<comment type="caution">
    <text evidence="8">The sequence shown here is derived from an EMBL/GenBank/DDBJ whole genome shotgun (WGS) entry which is preliminary data.</text>
</comment>
<protein>
    <submittedName>
        <fullName evidence="8">LPXTG cell wall anchor domain-containing protein</fullName>
    </submittedName>
</protein>
<sequence>MKKRLAAILLSLSMVLTLIPAAAFAAGMQSGTASLTVNQSKVAFAGHEWRVIGDGTSGVYPQEGHITLLAANLDQEFQNVRFRTSGGYNLPNSKWYSGIMYYVNNPSGMSNWTTPNEYAGSILQQKMVEIANSFPTKEQAVITERDLASGADSNNNWSSGKSNSEYLDGIAGQGISDQKLWAISYDEAKKTINDTAVLSFGSNWWLRSSYTRDGASVWFVYSSGNININSVGNWIGNAARPALSLNLESVLFTSDASETGGKSTAAVGSGLIGMEGTSGTIKFTMQDSSQTLTVNATASQSTQTGSTLSFTYSNATTGRNQYVSCVLTDTDGNVKYYGKLADSSSAASGNLSVPLAGVENETYTLQIFSEEANGYLYTDFCSQPVTMTVTVSDGFGTVSNFGGTVLHEHNWSTEWNSDDDYHWHECAADNCPVTDNSQKDGYAAHSYDQQVVSDTYLESAATCTAPAKYYCSCVCGAKGTETFENGDALGHSWGSWQSNGDGTHTRICQNCNNEETENCSGGTATCQERAICSTCGNEYGTIGEHALTEHAYKAPTCTETGNQQYWKCSTCHALFSDAQGNVETTMEAITIAQTGHDWDKPVWDWSDDGKTASAIFTCQNDSTHTQSLKADITSEVKKSATCTEAGMKVCTAKVTFNETMYSDQKDVEVSPLGHSMQKTDRVDATCTAPGKAAYFTCETCGKHFEDEAGNTEITDLDEYGIIPAAGHKVGTAWESDESGHWNECVNCGDRMNETDHTFEWVIDKEATATEAGLRHEECTVCGYAKAAVEIPVAGTTGDDPTGNTDSTKTGDDSNMALIAAVALMAAAGAAGALIYRGRRKES</sequence>
<keyword evidence="5" id="KW-0472">Membrane</keyword>
<evidence type="ECO:0000256" key="6">
    <source>
        <dbReference type="SAM" id="SignalP"/>
    </source>
</evidence>
<dbReference type="Proteomes" id="UP000824159">
    <property type="component" value="Unassembled WGS sequence"/>
</dbReference>
<evidence type="ECO:0000256" key="4">
    <source>
        <dbReference type="ARBA" id="ARBA00023088"/>
    </source>
</evidence>
<keyword evidence="5" id="KW-0812">Transmembrane</keyword>
<dbReference type="InterPro" id="IPR019931">
    <property type="entry name" value="LPXTG_anchor"/>
</dbReference>
<evidence type="ECO:0000256" key="1">
    <source>
        <dbReference type="ARBA" id="ARBA00022512"/>
    </source>
</evidence>
<keyword evidence="4" id="KW-0572">Peptidoglycan-anchor</keyword>
<reference evidence="8" key="2">
    <citation type="journal article" date="2021" name="PeerJ">
        <title>Extensive microbial diversity within the chicken gut microbiome revealed by metagenomics and culture.</title>
        <authorList>
            <person name="Gilroy R."/>
            <person name="Ravi A."/>
            <person name="Getino M."/>
            <person name="Pursley I."/>
            <person name="Horton D.L."/>
            <person name="Alikhan N.F."/>
            <person name="Baker D."/>
            <person name="Gharbi K."/>
            <person name="Hall N."/>
            <person name="Watson M."/>
            <person name="Adriaenssens E.M."/>
            <person name="Foster-Nyarko E."/>
            <person name="Jarju S."/>
            <person name="Secka A."/>
            <person name="Antonio M."/>
            <person name="Oren A."/>
            <person name="Chaudhuri R.R."/>
            <person name="La Ragione R."/>
            <person name="Hildebrand F."/>
            <person name="Pallen M.J."/>
        </authorList>
    </citation>
    <scope>NUCLEOTIDE SEQUENCE</scope>
    <source>
        <strain evidence="8">CHK176-22527</strain>
    </source>
</reference>
<dbReference type="Pfam" id="PF19789">
    <property type="entry name" value="DUF6273"/>
    <property type="match status" value="1"/>
</dbReference>
<dbReference type="PROSITE" id="PS50847">
    <property type="entry name" value="GRAM_POS_ANCHORING"/>
    <property type="match status" value="1"/>
</dbReference>
<keyword evidence="5" id="KW-1133">Transmembrane helix</keyword>
<keyword evidence="3 6" id="KW-0732">Signal</keyword>
<keyword evidence="1" id="KW-0134">Cell wall</keyword>
<evidence type="ECO:0000259" key="7">
    <source>
        <dbReference type="PROSITE" id="PS50847"/>
    </source>
</evidence>
<organism evidence="8 9">
    <name type="scientific">Candidatus Allocopromorpha excrementavium</name>
    <dbReference type="NCBI Taxonomy" id="2840741"/>
    <lineage>
        <taxon>Bacteria</taxon>
        <taxon>Bacillati</taxon>
        <taxon>Bacillota</taxon>
        <taxon>Clostridia</taxon>
        <taxon>Eubacteriales</taxon>
        <taxon>Eubacteriaceae</taxon>
        <taxon>Eubacteriaceae incertae sedis</taxon>
        <taxon>Candidatus Allocopromorpha</taxon>
    </lineage>
</organism>
<dbReference type="AlphaFoldDB" id="A0A9D1HET8"/>
<proteinExistence type="predicted"/>